<dbReference type="InterPro" id="IPR041492">
    <property type="entry name" value="HAD_2"/>
</dbReference>
<dbReference type="NCBIfam" id="TIGR01549">
    <property type="entry name" value="HAD-SF-IA-v1"/>
    <property type="match status" value="1"/>
</dbReference>
<dbReference type="Gene3D" id="1.10.150.240">
    <property type="entry name" value="Putative phosphatase, domain 2"/>
    <property type="match status" value="1"/>
</dbReference>
<reference evidence="1 2" key="1">
    <citation type="submission" date="2019-08" db="EMBL/GenBank/DDBJ databases">
        <title>Seonamhaeicola sediminis sp. nov., isolated from marine sediment.</title>
        <authorList>
            <person name="Cao W.R."/>
        </authorList>
    </citation>
    <scope>NUCLEOTIDE SEQUENCE [LARGE SCALE GENOMIC DNA]</scope>
    <source>
        <strain evidence="1 2">B011</strain>
    </source>
</reference>
<dbReference type="Gene3D" id="3.40.50.1000">
    <property type="entry name" value="HAD superfamily/HAD-like"/>
    <property type="match status" value="1"/>
</dbReference>
<evidence type="ECO:0000313" key="1">
    <source>
        <dbReference type="EMBL" id="TYA71482.1"/>
    </source>
</evidence>
<dbReference type="SFLD" id="SFLDG01129">
    <property type="entry name" value="C1.5:_HAD__Beta-PGM__Phosphata"/>
    <property type="match status" value="1"/>
</dbReference>
<comment type="caution">
    <text evidence="1">The sequence shown here is derived from an EMBL/GenBank/DDBJ whole genome shotgun (WGS) entry which is preliminary data.</text>
</comment>
<dbReference type="AlphaFoldDB" id="A0A5D0HQ30"/>
<dbReference type="PANTHER" id="PTHR43611:SF3">
    <property type="entry name" value="FLAVIN MONONUCLEOTIDE HYDROLASE 1, CHLOROPLATIC"/>
    <property type="match status" value="1"/>
</dbReference>
<dbReference type="RefSeq" id="WP_148544467.1">
    <property type="nucleotide sequence ID" value="NZ_VSDQ01000718.1"/>
</dbReference>
<sequence length="202" mass="24178">MINTLIFDFGNVFINLNDAYAVEYVKHFESSKYLDDIIKTNLLYEKGEISTDRFLKNYQSYFPEQSKEDIIEKWNSILAEFPKHRLDFLKDLKENASYKLILLSNTNALHIEWIKQKVPHFMEFKNCFDKFYLSHEINMRKPDEYIFKFVLNENNCEAEECLFIDDNKDNIQTAKNMNINTWHLNPKKEDVVNLFNTNSALF</sequence>
<dbReference type="Proteomes" id="UP000323930">
    <property type="component" value="Unassembled WGS sequence"/>
</dbReference>
<proteinExistence type="predicted"/>
<dbReference type="SUPFAM" id="SSF56784">
    <property type="entry name" value="HAD-like"/>
    <property type="match status" value="1"/>
</dbReference>
<dbReference type="CDD" id="cd02603">
    <property type="entry name" value="HAD_sEH-N_like"/>
    <property type="match status" value="1"/>
</dbReference>
<dbReference type="InterPro" id="IPR023198">
    <property type="entry name" value="PGP-like_dom2"/>
</dbReference>
<name>A0A5D0HQ30_9FLAO</name>
<organism evidence="1 2">
    <name type="scientific">Seonamhaeicola marinus</name>
    <dbReference type="NCBI Taxonomy" id="1912246"/>
    <lineage>
        <taxon>Bacteria</taxon>
        <taxon>Pseudomonadati</taxon>
        <taxon>Bacteroidota</taxon>
        <taxon>Flavobacteriia</taxon>
        <taxon>Flavobacteriales</taxon>
        <taxon>Flavobacteriaceae</taxon>
    </lineage>
</organism>
<dbReference type="InterPro" id="IPR023214">
    <property type="entry name" value="HAD_sf"/>
</dbReference>
<evidence type="ECO:0000313" key="2">
    <source>
        <dbReference type="Proteomes" id="UP000323930"/>
    </source>
</evidence>
<dbReference type="SFLD" id="SFLDS00003">
    <property type="entry name" value="Haloacid_Dehalogenase"/>
    <property type="match status" value="1"/>
</dbReference>
<protein>
    <submittedName>
        <fullName evidence="1">HAD family phosphatase</fullName>
    </submittedName>
</protein>
<dbReference type="InterPro" id="IPR036412">
    <property type="entry name" value="HAD-like_sf"/>
</dbReference>
<gene>
    <name evidence="1" type="ORF">FUA24_18045</name>
</gene>
<dbReference type="OrthoDB" id="9797415at2"/>
<dbReference type="NCBIfam" id="TIGR01509">
    <property type="entry name" value="HAD-SF-IA-v3"/>
    <property type="match status" value="1"/>
</dbReference>
<dbReference type="PANTHER" id="PTHR43611">
    <property type="entry name" value="ALPHA-D-GLUCOSE 1-PHOSPHATE PHOSPHATASE"/>
    <property type="match status" value="1"/>
</dbReference>
<dbReference type="InterPro" id="IPR006439">
    <property type="entry name" value="HAD-SF_hydro_IA"/>
</dbReference>
<keyword evidence="2" id="KW-1185">Reference proteome</keyword>
<dbReference type="Pfam" id="PF13419">
    <property type="entry name" value="HAD_2"/>
    <property type="match status" value="1"/>
</dbReference>
<accession>A0A5D0HQ30</accession>
<dbReference type="EMBL" id="VSDQ01000718">
    <property type="protein sequence ID" value="TYA71482.1"/>
    <property type="molecule type" value="Genomic_DNA"/>
</dbReference>